<protein>
    <submittedName>
        <fullName evidence="5">LacI family transcriptional regulator</fullName>
    </submittedName>
</protein>
<dbReference type="PROSITE" id="PS50932">
    <property type="entry name" value="HTH_LACI_2"/>
    <property type="match status" value="1"/>
</dbReference>
<dbReference type="Proteomes" id="UP000635606">
    <property type="component" value="Unassembled WGS sequence"/>
</dbReference>
<evidence type="ECO:0000256" key="3">
    <source>
        <dbReference type="ARBA" id="ARBA00023163"/>
    </source>
</evidence>
<organism evidence="5 6">
    <name type="scientific">Virgisporangium ochraceum</name>
    <dbReference type="NCBI Taxonomy" id="65505"/>
    <lineage>
        <taxon>Bacteria</taxon>
        <taxon>Bacillati</taxon>
        <taxon>Actinomycetota</taxon>
        <taxon>Actinomycetes</taxon>
        <taxon>Micromonosporales</taxon>
        <taxon>Micromonosporaceae</taxon>
        <taxon>Virgisporangium</taxon>
    </lineage>
</organism>
<keyword evidence="1" id="KW-0805">Transcription regulation</keyword>
<dbReference type="Pfam" id="PF13377">
    <property type="entry name" value="Peripla_BP_3"/>
    <property type="match status" value="1"/>
</dbReference>
<dbReference type="GO" id="GO:0000976">
    <property type="term" value="F:transcription cis-regulatory region binding"/>
    <property type="evidence" value="ECO:0007669"/>
    <property type="project" value="TreeGrafter"/>
</dbReference>
<accession>A0A8J4ECH4</accession>
<dbReference type="SUPFAM" id="SSF47413">
    <property type="entry name" value="lambda repressor-like DNA-binding domains"/>
    <property type="match status" value="1"/>
</dbReference>
<comment type="caution">
    <text evidence="5">The sequence shown here is derived from an EMBL/GenBank/DDBJ whole genome shotgun (WGS) entry which is preliminary data.</text>
</comment>
<dbReference type="InterPro" id="IPR000843">
    <property type="entry name" value="HTH_LacI"/>
</dbReference>
<dbReference type="InterPro" id="IPR046335">
    <property type="entry name" value="LacI/GalR-like_sensor"/>
</dbReference>
<keyword evidence="6" id="KW-1185">Reference proteome</keyword>
<dbReference type="InterPro" id="IPR028082">
    <property type="entry name" value="Peripla_BP_I"/>
</dbReference>
<name>A0A8J4ECH4_9ACTN</name>
<dbReference type="SUPFAM" id="SSF53822">
    <property type="entry name" value="Periplasmic binding protein-like I"/>
    <property type="match status" value="1"/>
</dbReference>
<dbReference type="Gene3D" id="3.40.50.2300">
    <property type="match status" value="2"/>
</dbReference>
<evidence type="ECO:0000313" key="5">
    <source>
        <dbReference type="EMBL" id="GIJ69701.1"/>
    </source>
</evidence>
<dbReference type="InterPro" id="IPR010982">
    <property type="entry name" value="Lambda_DNA-bd_dom_sf"/>
</dbReference>
<evidence type="ECO:0000259" key="4">
    <source>
        <dbReference type="PROSITE" id="PS50932"/>
    </source>
</evidence>
<dbReference type="AlphaFoldDB" id="A0A8J4ECH4"/>
<dbReference type="PROSITE" id="PS00356">
    <property type="entry name" value="HTH_LACI_1"/>
    <property type="match status" value="1"/>
</dbReference>
<dbReference type="PANTHER" id="PTHR30146:SF109">
    <property type="entry name" value="HTH-TYPE TRANSCRIPTIONAL REGULATOR GALS"/>
    <property type="match status" value="1"/>
</dbReference>
<sequence length="333" mass="35576">MARIGIREVAALAGVSMGTVSHYLNHPSRVSAEKAVRIQAAIDKLGFVRNNAGRQLRLGRSTTMAYIVPDVSNPFFATIAEGVEQRASEAGLSVFLANSGGRRAREDSYLELFQEHGVLGILVASPEPIEDRLAAIQKKGTPSVLVGQLAASPGQPSVSIDDVSGGYLAARHLIDIGCRRLAFVGGPLSVRQVADRLQGASRAVRETGSATLEIIDVEPRVISVGHKVGAEIAGRPEANRPDGVFTVNDMLGIGLVQTLVTSGVRVPDEIAVIGYDDIEYAENSLVPLASIRPPHQEFGIAAVDLLLVMVEEKESDLHRVFAPELVIRRSAER</sequence>
<dbReference type="CDD" id="cd01392">
    <property type="entry name" value="HTH_LacI"/>
    <property type="match status" value="1"/>
</dbReference>
<feature type="domain" description="HTH lacI-type" evidence="4">
    <location>
        <begin position="4"/>
        <end position="58"/>
    </location>
</feature>
<evidence type="ECO:0000256" key="1">
    <source>
        <dbReference type="ARBA" id="ARBA00023015"/>
    </source>
</evidence>
<dbReference type="SMART" id="SM00354">
    <property type="entry name" value="HTH_LACI"/>
    <property type="match status" value="1"/>
</dbReference>
<dbReference type="RefSeq" id="WP_203929622.1">
    <property type="nucleotide sequence ID" value="NZ_BOPH01000068.1"/>
</dbReference>
<dbReference type="GO" id="GO:0003700">
    <property type="term" value="F:DNA-binding transcription factor activity"/>
    <property type="evidence" value="ECO:0007669"/>
    <property type="project" value="TreeGrafter"/>
</dbReference>
<evidence type="ECO:0000313" key="6">
    <source>
        <dbReference type="Proteomes" id="UP000635606"/>
    </source>
</evidence>
<dbReference type="EMBL" id="BOPH01000068">
    <property type="protein sequence ID" value="GIJ69701.1"/>
    <property type="molecule type" value="Genomic_DNA"/>
</dbReference>
<keyword evidence="2" id="KW-0238">DNA-binding</keyword>
<proteinExistence type="predicted"/>
<reference evidence="5" key="1">
    <citation type="submission" date="2021-01" db="EMBL/GenBank/DDBJ databases">
        <title>Whole genome shotgun sequence of Virgisporangium ochraceum NBRC 16418.</title>
        <authorList>
            <person name="Komaki H."/>
            <person name="Tamura T."/>
        </authorList>
    </citation>
    <scope>NUCLEOTIDE SEQUENCE</scope>
    <source>
        <strain evidence="5">NBRC 16418</strain>
    </source>
</reference>
<dbReference type="Gene3D" id="1.10.260.40">
    <property type="entry name" value="lambda repressor-like DNA-binding domains"/>
    <property type="match status" value="1"/>
</dbReference>
<keyword evidence="3" id="KW-0804">Transcription</keyword>
<dbReference type="Pfam" id="PF00356">
    <property type="entry name" value="LacI"/>
    <property type="match status" value="1"/>
</dbReference>
<evidence type="ECO:0000256" key="2">
    <source>
        <dbReference type="ARBA" id="ARBA00023125"/>
    </source>
</evidence>
<gene>
    <name evidence="5" type="ORF">Voc01_046180</name>
</gene>
<dbReference type="PANTHER" id="PTHR30146">
    <property type="entry name" value="LACI-RELATED TRANSCRIPTIONAL REPRESSOR"/>
    <property type="match status" value="1"/>
</dbReference>